<evidence type="ECO:0000313" key="1">
    <source>
        <dbReference type="EMBL" id="QHT24088.1"/>
    </source>
</evidence>
<reference evidence="1" key="1">
    <citation type="journal article" date="2020" name="Nature">
        <title>Giant virus diversity and host interactions through global metagenomics.</title>
        <authorList>
            <person name="Schulz F."/>
            <person name="Roux S."/>
            <person name="Paez-Espino D."/>
            <person name="Jungbluth S."/>
            <person name="Walsh D.A."/>
            <person name="Denef V.J."/>
            <person name="McMahon K.D."/>
            <person name="Konstantinidis K.T."/>
            <person name="Eloe-Fadrosh E.A."/>
            <person name="Kyrpides N.C."/>
            <person name="Woyke T."/>
        </authorList>
    </citation>
    <scope>NUCLEOTIDE SEQUENCE</scope>
    <source>
        <strain evidence="1">GVMAG-M-3300023179-132</strain>
    </source>
</reference>
<sequence>MNNYLQNRPPLMSDGRSFSSWQPEAVVNKRIQENAGITSNWQYRQYMQQNGVKIMNFNSVQAEHDGGLDVSLKFDNSKSSNPYVYKSVFDSSKPYQMSDLKAPYMSREQLNARMVAPTIQPNQQDR</sequence>
<dbReference type="AlphaFoldDB" id="A0A6C0E5Q1"/>
<proteinExistence type="predicted"/>
<accession>A0A6C0E5Q1</accession>
<protein>
    <submittedName>
        <fullName evidence="1">Uncharacterized protein</fullName>
    </submittedName>
</protein>
<organism evidence="1">
    <name type="scientific">viral metagenome</name>
    <dbReference type="NCBI Taxonomy" id="1070528"/>
    <lineage>
        <taxon>unclassified sequences</taxon>
        <taxon>metagenomes</taxon>
        <taxon>organismal metagenomes</taxon>
    </lineage>
</organism>
<name>A0A6C0E5Q1_9ZZZZ</name>
<dbReference type="EMBL" id="MN739738">
    <property type="protein sequence ID" value="QHT24088.1"/>
    <property type="molecule type" value="Genomic_DNA"/>
</dbReference>